<protein>
    <recommendedName>
        <fullName evidence="2">Methyltransferase domain-containing protein</fullName>
    </recommendedName>
</protein>
<feature type="compositionally biased region" description="Polar residues" evidence="1">
    <location>
        <begin position="270"/>
        <end position="281"/>
    </location>
</feature>
<feature type="compositionally biased region" description="Polar residues" evidence="1">
    <location>
        <begin position="67"/>
        <end position="83"/>
    </location>
</feature>
<feature type="region of interest" description="Disordered" evidence="1">
    <location>
        <begin position="734"/>
        <end position="807"/>
    </location>
</feature>
<feature type="compositionally biased region" description="Low complexity" evidence="1">
    <location>
        <begin position="373"/>
        <end position="387"/>
    </location>
</feature>
<organism evidence="3 4">
    <name type="scientific">Macrolepiota fuliginosa MF-IS2</name>
    <dbReference type="NCBI Taxonomy" id="1400762"/>
    <lineage>
        <taxon>Eukaryota</taxon>
        <taxon>Fungi</taxon>
        <taxon>Dikarya</taxon>
        <taxon>Basidiomycota</taxon>
        <taxon>Agaricomycotina</taxon>
        <taxon>Agaricomycetes</taxon>
        <taxon>Agaricomycetidae</taxon>
        <taxon>Agaricales</taxon>
        <taxon>Agaricineae</taxon>
        <taxon>Agaricaceae</taxon>
        <taxon>Macrolepiota</taxon>
    </lineage>
</organism>
<feature type="compositionally biased region" description="Low complexity" evidence="1">
    <location>
        <begin position="757"/>
        <end position="771"/>
    </location>
</feature>
<sequence>MVSQPLPPDTEPAFQRSTSTPGPPQVPFKDTSTAHRISSTGVPPLKKRPSALQNPLIPTPPSLPSPVFQSRPGQSPRTGSTMLDSPPPLPRKSSSRPSTANSREDVTPWEFQSGPLPVVSSPVEFEKALTPTQKNRPSSRPPSVKSVHPPSLRSRSSSTAIGQVEEVTPWELYPPIPEKNTKYHLPTEPIPEQTSPTASLSPVTTTGYVEDVTPWELVPPPHENLRISISPMSRAPSQLTSVDETSTLLSYDSAVPHHNGSLHSPAAPSIQHSHVSGTSSQEKAHKTGPTEDVTPWELEPGPGFDPVPEDGEETSQLTSNRLRSSLTLAQVEEVTPWELHPAPSTPLPTETTMAERDGAKVNGVSTIKKKSSRSSNPFSSGSGKSLSDLAFARGRRHGGKSSKSRHPSGSLPSSKHRPHSPVQHVLAESDDQINGVNDETPRHINSRIPESSPTPRFSIKASTAFSGAIPSLVVPVAPTVIIPAKPEPPAKSQNNFSTVDRTILRQLRYFKEAHDQAFKIKGQGHHQLGGGVTPGKIHHAYDEKIAPYPRCYDPRAQDLDVWEIILCRQICNSWTWHVFETAPKAVLDIGCGTGVWIAHVANVWKECHFWGIDLVPTQPDFNTLGDRDMKERVHWVHDNFLDGLPFEDEQFDYIHIKRVGLGVPENKWDKLFEECKRLIEEDLFFPGKPNDANELSMDTIAALETDLGLSSQSSTISNDSSTMQSVPSSVSVDIYDPTATYGGPNDSPATPTTNRTSLLPSSSESSAPALEPTKHVAFTNGGHSHNRTGQPPSPQAASNPEQPTYVPFILPHSRSSARPTLSVKTPSSPQANATFASSAVSLLNAFGHHTPSSTEEYAGGAPRRRSSGMVASPNDAHPHGLRSRTSSQGLKSQHSVESIPASKRATKQEPYLLRTYKAPRNPRDHTMLEAIYSEMLSSKFINITPLSILQNYLEYHFTDVRTHPPLLFTFPPTALLHSESRYVTESETSSSSSDEFSSDDEEARDAIRPKPPKSKIPKNMPRPAELPRSRYRSTLGNPEEDNPEVLRFLSFSQLVHRQSPYVTLDGSRAYAFSPVSQAHRRSTDSKLFGPIRMSRLPNATLNIDLKSLNMHLYLRTMDVLGCSEPMWDWVEQYQEEIAKRRSTNGTQPYTHTPGGAIRPMQSETSLHSSTSADSTDSVMNGIAEMTRDDFEMLLSNFELDMQDQASVDYALQQQANWRVFSSPRDLRRKAFDDSCKKWDKWVMKQERRAQYLAQHRHHHPKNGDGNNNQGADGSHPASDEPQRKYSNGDLLSAPSPTQNGNGNGFSNLNGKQSSSKRDLSPPSLIPFSPSSLPPHKRLSRAIRVYVAWKPQDPNSPNQAVKTHNGLQPSDTPSPTSG</sequence>
<feature type="region of interest" description="Disordered" evidence="1">
    <location>
        <begin position="1252"/>
        <end position="1336"/>
    </location>
</feature>
<dbReference type="Proteomes" id="UP000807342">
    <property type="component" value="Unassembled WGS sequence"/>
</dbReference>
<keyword evidence="4" id="KW-1185">Reference proteome</keyword>
<feature type="compositionally biased region" description="Polar residues" evidence="1">
    <location>
        <begin position="781"/>
        <end position="802"/>
    </location>
</feature>
<dbReference type="Pfam" id="PF13649">
    <property type="entry name" value="Methyltransf_25"/>
    <property type="match status" value="1"/>
</dbReference>
<dbReference type="OrthoDB" id="2013972at2759"/>
<feature type="region of interest" description="Disordered" evidence="1">
    <location>
        <begin position="850"/>
        <end position="918"/>
    </location>
</feature>
<dbReference type="CDD" id="cd02440">
    <property type="entry name" value="AdoMet_MTases"/>
    <property type="match status" value="1"/>
</dbReference>
<feature type="region of interest" description="Disordered" evidence="1">
    <location>
        <begin position="1141"/>
        <end position="1177"/>
    </location>
</feature>
<feature type="region of interest" description="Disordered" evidence="1">
    <location>
        <begin position="981"/>
        <end position="1039"/>
    </location>
</feature>
<feature type="compositionally biased region" description="Low complexity" evidence="1">
    <location>
        <begin position="985"/>
        <end position="995"/>
    </location>
</feature>
<feature type="compositionally biased region" description="Polar residues" evidence="1">
    <location>
        <begin position="30"/>
        <end position="41"/>
    </location>
</feature>
<dbReference type="SUPFAM" id="SSF53335">
    <property type="entry name" value="S-adenosyl-L-methionine-dependent methyltransferases"/>
    <property type="match status" value="1"/>
</dbReference>
<dbReference type="InterPro" id="IPR041698">
    <property type="entry name" value="Methyltransf_25"/>
</dbReference>
<feature type="compositionally biased region" description="Pro residues" evidence="1">
    <location>
        <begin position="1"/>
        <end position="10"/>
    </location>
</feature>
<feature type="compositionally biased region" description="Polar residues" evidence="1">
    <location>
        <begin position="192"/>
        <end position="203"/>
    </location>
</feature>
<evidence type="ECO:0000259" key="2">
    <source>
        <dbReference type="Pfam" id="PF13649"/>
    </source>
</evidence>
<gene>
    <name evidence="3" type="ORF">P691DRAFT_758075</name>
</gene>
<comment type="caution">
    <text evidence="3">The sequence shown here is derived from an EMBL/GenBank/DDBJ whole genome shotgun (WGS) entry which is preliminary data.</text>
</comment>
<feature type="region of interest" description="Disordered" evidence="1">
    <location>
        <begin position="1349"/>
        <end position="1377"/>
    </location>
</feature>
<feature type="region of interest" description="Disordered" evidence="1">
    <location>
        <begin position="252"/>
        <end position="319"/>
    </location>
</feature>
<feature type="compositionally biased region" description="Polar residues" evidence="1">
    <location>
        <begin position="1352"/>
        <end position="1377"/>
    </location>
</feature>
<feature type="region of interest" description="Disordered" evidence="1">
    <location>
        <begin position="333"/>
        <end position="455"/>
    </location>
</feature>
<accession>A0A9P5XHT0</accession>
<dbReference type="Gene3D" id="3.40.50.150">
    <property type="entry name" value="Vaccinia Virus protein VP39"/>
    <property type="match status" value="1"/>
</dbReference>
<evidence type="ECO:0000313" key="3">
    <source>
        <dbReference type="EMBL" id="KAF9450567.1"/>
    </source>
</evidence>
<proteinExistence type="predicted"/>
<feature type="compositionally biased region" description="Low complexity" evidence="1">
    <location>
        <begin position="1320"/>
        <end position="1330"/>
    </location>
</feature>
<dbReference type="EMBL" id="MU151102">
    <property type="protein sequence ID" value="KAF9450567.1"/>
    <property type="molecule type" value="Genomic_DNA"/>
</dbReference>
<dbReference type="InterPro" id="IPR029063">
    <property type="entry name" value="SAM-dependent_MTases_sf"/>
</dbReference>
<name>A0A9P5XHT0_9AGAR</name>
<feature type="compositionally biased region" description="Low complexity" evidence="1">
    <location>
        <begin position="136"/>
        <end position="151"/>
    </location>
</feature>
<evidence type="ECO:0000313" key="4">
    <source>
        <dbReference type="Proteomes" id="UP000807342"/>
    </source>
</evidence>
<reference evidence="3" key="1">
    <citation type="submission" date="2020-11" db="EMBL/GenBank/DDBJ databases">
        <authorList>
            <consortium name="DOE Joint Genome Institute"/>
            <person name="Ahrendt S."/>
            <person name="Riley R."/>
            <person name="Andreopoulos W."/>
            <person name="Labutti K."/>
            <person name="Pangilinan J."/>
            <person name="Ruiz-Duenas F.J."/>
            <person name="Barrasa J.M."/>
            <person name="Sanchez-Garcia M."/>
            <person name="Camarero S."/>
            <person name="Miyauchi S."/>
            <person name="Serrano A."/>
            <person name="Linde D."/>
            <person name="Babiker R."/>
            <person name="Drula E."/>
            <person name="Ayuso-Fernandez I."/>
            <person name="Pacheco R."/>
            <person name="Padilla G."/>
            <person name="Ferreira P."/>
            <person name="Barriuso J."/>
            <person name="Kellner H."/>
            <person name="Castanera R."/>
            <person name="Alfaro M."/>
            <person name="Ramirez L."/>
            <person name="Pisabarro A.G."/>
            <person name="Kuo A."/>
            <person name="Tritt A."/>
            <person name="Lipzen A."/>
            <person name="He G."/>
            <person name="Yan M."/>
            <person name="Ng V."/>
            <person name="Cullen D."/>
            <person name="Martin F."/>
            <person name="Rosso M.-N."/>
            <person name="Henrissat B."/>
            <person name="Hibbett D."/>
            <person name="Martinez A.T."/>
            <person name="Grigoriev I.V."/>
        </authorList>
    </citation>
    <scope>NUCLEOTIDE SEQUENCE</scope>
    <source>
        <strain evidence="3">MF-IS2</strain>
    </source>
</reference>
<feature type="compositionally biased region" description="Polar residues" evidence="1">
    <location>
        <begin position="883"/>
        <end position="896"/>
    </location>
</feature>
<feature type="compositionally biased region" description="Polar residues" evidence="1">
    <location>
        <begin position="747"/>
        <end position="756"/>
    </location>
</feature>
<feature type="region of interest" description="Disordered" evidence="1">
    <location>
        <begin position="1"/>
        <end position="203"/>
    </location>
</feature>
<evidence type="ECO:0000256" key="1">
    <source>
        <dbReference type="SAM" id="MobiDB-lite"/>
    </source>
</evidence>
<feature type="compositionally biased region" description="Low complexity" evidence="1">
    <location>
        <begin position="1263"/>
        <end position="1273"/>
    </location>
</feature>
<feature type="domain" description="Methyltransferase" evidence="2">
    <location>
        <begin position="586"/>
        <end position="680"/>
    </location>
</feature>
<feature type="compositionally biased region" description="Polar residues" evidence="1">
    <location>
        <begin position="1161"/>
        <end position="1177"/>
    </location>
</feature>
<feature type="compositionally biased region" description="Basic residues" evidence="1">
    <location>
        <begin position="393"/>
        <end position="406"/>
    </location>
</feature>